<evidence type="ECO:0000256" key="2">
    <source>
        <dbReference type="ARBA" id="ARBA00005436"/>
    </source>
</evidence>
<keyword evidence="5" id="KW-0689">Ribosomal protein</keyword>
<dbReference type="Gene3D" id="3.30.60.60">
    <property type="entry name" value="N-acetyl transferase-like"/>
    <property type="match status" value="1"/>
</dbReference>
<dbReference type="InterPro" id="IPR016197">
    <property type="entry name" value="Chromo-like_dom_sf"/>
</dbReference>
<evidence type="ECO:0000256" key="3">
    <source>
        <dbReference type="ARBA" id="ARBA00010107"/>
    </source>
</evidence>
<dbReference type="InterPro" id="IPR002717">
    <property type="entry name" value="HAT_MYST-type"/>
</dbReference>
<feature type="compositionally biased region" description="Low complexity" evidence="9">
    <location>
        <begin position="159"/>
        <end position="170"/>
    </location>
</feature>
<dbReference type="GO" id="GO:0005634">
    <property type="term" value="C:nucleus"/>
    <property type="evidence" value="ECO:0007669"/>
    <property type="project" value="UniProtKB-SubCell"/>
</dbReference>
<protein>
    <recommendedName>
        <fullName evidence="8">Histone acetyltransferase</fullName>
        <ecNumber evidence="8">2.3.1.48</ecNumber>
    </recommendedName>
</protein>
<dbReference type="InterPro" id="IPR036388">
    <property type="entry name" value="WH-like_DNA-bd_sf"/>
</dbReference>
<dbReference type="Pfam" id="PF11717">
    <property type="entry name" value="Tudor-knot"/>
    <property type="match status" value="1"/>
</dbReference>
<dbReference type="HAMAP" id="MF_01478">
    <property type="entry name" value="Ribosomal_L12_arch"/>
    <property type="match status" value="1"/>
</dbReference>
<dbReference type="InterPro" id="IPR050603">
    <property type="entry name" value="MYST_HAT"/>
</dbReference>
<evidence type="ECO:0000256" key="6">
    <source>
        <dbReference type="ARBA" id="ARBA00022990"/>
    </source>
</evidence>
<dbReference type="Gene3D" id="1.10.10.1410">
    <property type="match status" value="1"/>
</dbReference>
<dbReference type="AlphaFoldDB" id="A0A7R8W7P6"/>
<organism evidence="10">
    <name type="scientific">Cyprideis torosa</name>
    <dbReference type="NCBI Taxonomy" id="163714"/>
    <lineage>
        <taxon>Eukaryota</taxon>
        <taxon>Metazoa</taxon>
        <taxon>Ecdysozoa</taxon>
        <taxon>Arthropoda</taxon>
        <taxon>Crustacea</taxon>
        <taxon>Oligostraca</taxon>
        <taxon>Ostracoda</taxon>
        <taxon>Podocopa</taxon>
        <taxon>Podocopida</taxon>
        <taxon>Cytherocopina</taxon>
        <taxon>Cytheroidea</taxon>
        <taxon>Cytherideidae</taxon>
        <taxon>Cyprideis</taxon>
    </lineage>
</organism>
<dbReference type="EMBL" id="OB660278">
    <property type="protein sequence ID" value="CAD7223947.1"/>
    <property type="molecule type" value="Genomic_DNA"/>
</dbReference>
<dbReference type="GO" id="GO:1990904">
    <property type="term" value="C:ribonucleoprotein complex"/>
    <property type="evidence" value="ECO:0007669"/>
    <property type="project" value="UniProtKB-KW"/>
</dbReference>
<dbReference type="GO" id="GO:0046972">
    <property type="term" value="F:histone H4K16 acetyltransferase activity"/>
    <property type="evidence" value="ECO:0007669"/>
    <property type="project" value="TreeGrafter"/>
</dbReference>
<keyword evidence="8" id="KW-0539">Nucleus</keyword>
<dbReference type="GO" id="GO:0006355">
    <property type="term" value="P:regulation of DNA-templated transcription"/>
    <property type="evidence" value="ECO:0007669"/>
    <property type="project" value="InterPro"/>
</dbReference>
<keyword evidence="7" id="KW-0687">Ribonucleoprotein</keyword>
<feature type="region of interest" description="Disordered" evidence="9">
    <location>
        <begin position="129"/>
        <end position="172"/>
    </location>
</feature>
<dbReference type="FunFam" id="3.30.60.60:FF:000001">
    <property type="entry name" value="Histone acetyltransferase"/>
    <property type="match status" value="1"/>
</dbReference>
<dbReference type="InterPro" id="IPR016181">
    <property type="entry name" value="Acyl_CoA_acyltransferase"/>
</dbReference>
<evidence type="ECO:0000256" key="1">
    <source>
        <dbReference type="ARBA" id="ARBA00003362"/>
    </source>
</evidence>
<dbReference type="SUPFAM" id="SSF54160">
    <property type="entry name" value="Chromo domain-like"/>
    <property type="match status" value="1"/>
</dbReference>
<dbReference type="FunFam" id="1.10.10.1410:FF:000001">
    <property type="entry name" value="60S acidic ribosomal protein P1"/>
    <property type="match status" value="1"/>
</dbReference>
<comment type="similarity">
    <text evidence="2">Belongs to the eukaryotic ribosomal protein P1/P2 family.</text>
</comment>
<comment type="similarity">
    <text evidence="3 8">Belongs to the MYST (SAS/MOZ) family.</text>
</comment>
<dbReference type="Gene3D" id="2.30.30.140">
    <property type="match status" value="1"/>
</dbReference>
<dbReference type="GO" id="GO:0006414">
    <property type="term" value="P:translational elongation"/>
    <property type="evidence" value="ECO:0007669"/>
    <property type="project" value="InterPro"/>
</dbReference>
<dbReference type="InterPro" id="IPR013087">
    <property type="entry name" value="Znf_C2H2_type"/>
</dbReference>
<evidence type="ECO:0000256" key="7">
    <source>
        <dbReference type="ARBA" id="ARBA00023274"/>
    </source>
</evidence>
<dbReference type="InterPro" id="IPR040706">
    <property type="entry name" value="Zf-MYST"/>
</dbReference>
<reference evidence="10" key="1">
    <citation type="submission" date="2020-11" db="EMBL/GenBank/DDBJ databases">
        <authorList>
            <person name="Tran Van P."/>
        </authorList>
    </citation>
    <scope>NUCLEOTIDE SEQUENCE</scope>
</reference>
<evidence type="ECO:0000256" key="8">
    <source>
        <dbReference type="RuleBase" id="RU361211"/>
    </source>
</evidence>
<dbReference type="Pfam" id="PF00428">
    <property type="entry name" value="Ribosomal_60s"/>
    <property type="match status" value="1"/>
</dbReference>
<dbReference type="GO" id="GO:0022626">
    <property type="term" value="C:cytosolic ribosome"/>
    <property type="evidence" value="ECO:0007669"/>
    <property type="project" value="UniProtKB-ARBA"/>
</dbReference>
<dbReference type="PROSITE" id="PS51726">
    <property type="entry name" value="MYST_HAT"/>
    <property type="match status" value="1"/>
</dbReference>
<dbReference type="PROSITE" id="PS00028">
    <property type="entry name" value="ZINC_FINGER_C2H2_1"/>
    <property type="match status" value="1"/>
</dbReference>
<name>A0A7R8W7P6_9CRUS</name>
<comment type="catalytic activity">
    <reaction evidence="8">
        <text>L-lysyl-[protein] + acetyl-CoA = N(6)-acetyl-L-lysyl-[protein] + CoA + H(+)</text>
        <dbReference type="Rhea" id="RHEA:45948"/>
        <dbReference type="Rhea" id="RHEA-COMP:9752"/>
        <dbReference type="Rhea" id="RHEA-COMP:10731"/>
        <dbReference type="ChEBI" id="CHEBI:15378"/>
        <dbReference type="ChEBI" id="CHEBI:29969"/>
        <dbReference type="ChEBI" id="CHEBI:57287"/>
        <dbReference type="ChEBI" id="CHEBI:57288"/>
        <dbReference type="ChEBI" id="CHEBI:61930"/>
        <dbReference type="EC" id="2.3.1.48"/>
    </reaction>
</comment>
<dbReference type="InterPro" id="IPR027534">
    <property type="entry name" value="Ribosomal_P1/P2"/>
</dbReference>
<dbReference type="InterPro" id="IPR038716">
    <property type="entry name" value="P1/P2_N_sf"/>
</dbReference>
<dbReference type="EC" id="2.3.1.48" evidence="8"/>
<dbReference type="OrthoDB" id="787137at2759"/>
<proteinExistence type="inferred from homology"/>
<evidence type="ECO:0000256" key="5">
    <source>
        <dbReference type="ARBA" id="ARBA00022980"/>
    </source>
</evidence>
<dbReference type="PANTHER" id="PTHR10615">
    <property type="entry name" value="HISTONE ACETYLTRANSFERASE"/>
    <property type="match status" value="1"/>
</dbReference>
<feature type="compositionally biased region" description="Low complexity" evidence="9">
    <location>
        <begin position="73"/>
        <end position="85"/>
    </location>
</feature>
<dbReference type="Gene3D" id="3.40.630.30">
    <property type="match status" value="1"/>
</dbReference>
<keyword evidence="4" id="KW-0808">Transferase</keyword>
<dbReference type="GO" id="GO:0003735">
    <property type="term" value="F:structural constituent of ribosome"/>
    <property type="evidence" value="ECO:0007669"/>
    <property type="project" value="InterPro"/>
</dbReference>
<dbReference type="GO" id="GO:0044545">
    <property type="term" value="C:NSL complex"/>
    <property type="evidence" value="ECO:0007669"/>
    <property type="project" value="TreeGrafter"/>
</dbReference>
<dbReference type="InterPro" id="IPR025995">
    <property type="entry name" value="Tudor-knot"/>
</dbReference>
<evidence type="ECO:0000256" key="4">
    <source>
        <dbReference type="ARBA" id="ARBA00022679"/>
    </source>
</evidence>
<feature type="region of interest" description="Disordered" evidence="9">
    <location>
        <begin position="67"/>
        <end position="106"/>
    </location>
</feature>
<keyword evidence="6" id="KW-0007">Acetylation</keyword>
<dbReference type="PANTHER" id="PTHR10615:SF82">
    <property type="entry name" value="HISTONE ACETYLTRANSFERASE KAT8"/>
    <property type="match status" value="1"/>
</dbReference>
<dbReference type="SUPFAM" id="SSF55729">
    <property type="entry name" value="Acyl-CoA N-acyltransferases (Nat)"/>
    <property type="match status" value="1"/>
</dbReference>
<dbReference type="FunFam" id="2.30.30.140:FF:000155">
    <property type="entry name" value="Histone acetyltransferase"/>
    <property type="match status" value="1"/>
</dbReference>
<dbReference type="GO" id="GO:0035267">
    <property type="term" value="C:NuA4 histone acetyltransferase complex"/>
    <property type="evidence" value="ECO:0007669"/>
    <property type="project" value="TreeGrafter"/>
</dbReference>
<dbReference type="GO" id="GO:0072487">
    <property type="term" value="C:MSL complex"/>
    <property type="evidence" value="ECO:0007669"/>
    <property type="project" value="TreeGrafter"/>
</dbReference>
<dbReference type="FunFam" id="3.40.630.30:FF:000002">
    <property type="entry name" value="Histone acetyltransferase"/>
    <property type="match status" value="1"/>
</dbReference>
<dbReference type="CDD" id="cd05831">
    <property type="entry name" value="Ribosomal_P1"/>
    <property type="match status" value="1"/>
</dbReference>
<feature type="compositionally biased region" description="Basic and acidic residues" evidence="9">
    <location>
        <begin position="86"/>
        <end position="95"/>
    </location>
</feature>
<dbReference type="Pfam" id="PF17772">
    <property type="entry name" value="zf-MYST"/>
    <property type="match status" value="1"/>
</dbReference>
<gene>
    <name evidence="10" type="ORF">CTOB1V02_LOCUS1919</name>
</gene>
<comment type="function">
    <text evidence="1">Plays an important role in the elongation step of protein synthesis.</text>
</comment>
<dbReference type="Pfam" id="PF01853">
    <property type="entry name" value="MOZ_SAS"/>
    <property type="match status" value="1"/>
</dbReference>
<dbReference type="Gene3D" id="1.10.10.10">
    <property type="entry name" value="Winged helix-like DNA-binding domain superfamily/Winged helix DNA-binding domain"/>
    <property type="match status" value="1"/>
</dbReference>
<accession>A0A7R8W7P6</accession>
<comment type="subcellular location">
    <subcellularLocation>
        <location evidence="8">Nucleus</location>
    </subcellularLocation>
</comment>
<evidence type="ECO:0000313" key="10">
    <source>
        <dbReference type="EMBL" id="CAD7223947.1"/>
    </source>
</evidence>
<sequence length="500" mass="56091">MSNSELACVYASLILADDDIAITGDKISTILKAAGVNVEPFWPGLFATALGNTDVKELVTKLGSGMGAGGGAAAAPAAAEAPAAEAAKEEKKKEEEPEEESDDDMGFVLDNGLDPHSQMLGMSIQFHDEESDDRQTMQQPVEPKNRASAKLLPSEEGGTSDAPTSTASSPVVGESVVIRREDNAWCHATIIQTRFDEGRGEQAFYVHYTGLDRRCDEWVYRDRFSEGSNELKAEVPLVNVLNDSLHDSGRKITRNQKRKHDEIHHVQKSYAEMDPATAALEKEHEAATKVKFIHCIQFGKYEIDTWYFSPYPDEYGKSSKLWICQYCMRYMRTVPGYERHKAQCHSRQPPGGEIYRNGNLSVYEVDGAENKLYCQCLCLMAKLFLDHKTLYFDVAHFQFYVLCEVDEDGATMVGYFSKEKESAEGNNVACILTLPPFQRKGYGKFLISLSYELSKMEDTVGSPEKPLSDLGKLSYRSYWTWVLLNCLRDWKGYVTIKDLR</sequence>
<evidence type="ECO:0000256" key="9">
    <source>
        <dbReference type="SAM" id="MobiDB-lite"/>
    </source>
</evidence>
<feature type="compositionally biased region" description="Acidic residues" evidence="9">
    <location>
        <begin position="96"/>
        <end position="105"/>
    </location>
</feature>